<gene>
    <name evidence="2" type="ORF">CEPIT_LOCUS12866</name>
</gene>
<organism evidence="2 3">
    <name type="scientific">Cuscuta epithymum</name>
    <dbReference type="NCBI Taxonomy" id="186058"/>
    <lineage>
        <taxon>Eukaryota</taxon>
        <taxon>Viridiplantae</taxon>
        <taxon>Streptophyta</taxon>
        <taxon>Embryophyta</taxon>
        <taxon>Tracheophyta</taxon>
        <taxon>Spermatophyta</taxon>
        <taxon>Magnoliopsida</taxon>
        <taxon>eudicotyledons</taxon>
        <taxon>Gunneridae</taxon>
        <taxon>Pentapetalae</taxon>
        <taxon>asterids</taxon>
        <taxon>lamiids</taxon>
        <taxon>Solanales</taxon>
        <taxon>Convolvulaceae</taxon>
        <taxon>Cuscuteae</taxon>
        <taxon>Cuscuta</taxon>
        <taxon>Cuscuta subgen. Cuscuta</taxon>
    </lineage>
</organism>
<name>A0AAV0D815_9ASTE</name>
<accession>A0AAV0D815</accession>
<dbReference type="AlphaFoldDB" id="A0AAV0D815"/>
<dbReference type="EMBL" id="CAMAPF010000081">
    <property type="protein sequence ID" value="CAH9094390.1"/>
    <property type="molecule type" value="Genomic_DNA"/>
</dbReference>
<evidence type="ECO:0008006" key="4">
    <source>
        <dbReference type="Google" id="ProtNLM"/>
    </source>
</evidence>
<dbReference type="Proteomes" id="UP001152523">
    <property type="component" value="Unassembled WGS sequence"/>
</dbReference>
<evidence type="ECO:0000313" key="3">
    <source>
        <dbReference type="Proteomes" id="UP001152523"/>
    </source>
</evidence>
<evidence type="ECO:0000256" key="1">
    <source>
        <dbReference type="SAM" id="MobiDB-lite"/>
    </source>
</evidence>
<reference evidence="2" key="1">
    <citation type="submission" date="2022-07" db="EMBL/GenBank/DDBJ databases">
        <authorList>
            <person name="Macas J."/>
            <person name="Novak P."/>
            <person name="Neumann P."/>
        </authorList>
    </citation>
    <scope>NUCLEOTIDE SEQUENCE</scope>
</reference>
<evidence type="ECO:0000313" key="2">
    <source>
        <dbReference type="EMBL" id="CAH9094390.1"/>
    </source>
</evidence>
<feature type="region of interest" description="Disordered" evidence="1">
    <location>
        <begin position="58"/>
        <end position="119"/>
    </location>
</feature>
<proteinExistence type="predicted"/>
<sequence length="119" mass="12305">MNHDKLLKNRKGKGAAADAALAKAKAVQAANSNSSASQADRRTVEAEQHLIATVMAQGSQAPNVESDIPEVVAPLQTVHPQGGEKAKDEKAKRPRGAGSSAPVDQETVLPPLGCPAHDV</sequence>
<feature type="compositionally biased region" description="Basic and acidic residues" evidence="1">
    <location>
        <begin position="82"/>
        <end position="91"/>
    </location>
</feature>
<comment type="caution">
    <text evidence="2">The sequence shown here is derived from an EMBL/GenBank/DDBJ whole genome shotgun (WGS) entry which is preliminary data.</text>
</comment>
<protein>
    <recommendedName>
        <fullName evidence="4">Small EDRK-rich factor-like N-terminal domain-containing protein</fullName>
    </recommendedName>
</protein>
<keyword evidence="3" id="KW-1185">Reference proteome</keyword>